<dbReference type="EMBL" id="MCRJ01000059">
    <property type="protein sequence ID" value="ODN70172.1"/>
    <property type="molecule type" value="Genomic_DNA"/>
</dbReference>
<dbReference type="GO" id="GO:0016020">
    <property type="term" value="C:membrane"/>
    <property type="evidence" value="ECO:0007669"/>
    <property type="project" value="InterPro"/>
</dbReference>
<evidence type="ECO:0000256" key="1">
    <source>
        <dbReference type="ARBA" id="ARBA00022692"/>
    </source>
</evidence>
<dbReference type="Gene3D" id="1.10.3860.10">
    <property type="entry name" value="Sodium:dicarboxylate symporter"/>
    <property type="match status" value="1"/>
</dbReference>
<accession>A0A1E3H1J8</accession>
<evidence type="ECO:0000313" key="4">
    <source>
        <dbReference type="EMBL" id="ODN70172.1"/>
    </source>
</evidence>
<protein>
    <submittedName>
        <fullName evidence="4">Sodium:dicarboxylate symporter family protein</fullName>
    </submittedName>
</protein>
<keyword evidence="5" id="KW-1185">Reference proteome</keyword>
<evidence type="ECO:0000313" key="5">
    <source>
        <dbReference type="Proteomes" id="UP000094622"/>
    </source>
</evidence>
<organism evidence="4 5">
    <name type="scientific">Methylobrevis pamukkalensis</name>
    <dbReference type="NCBI Taxonomy" id="1439726"/>
    <lineage>
        <taxon>Bacteria</taxon>
        <taxon>Pseudomonadati</taxon>
        <taxon>Pseudomonadota</taxon>
        <taxon>Alphaproteobacteria</taxon>
        <taxon>Hyphomicrobiales</taxon>
        <taxon>Pleomorphomonadaceae</taxon>
        <taxon>Methylobrevis</taxon>
    </lineage>
</organism>
<name>A0A1E3H1J8_9HYPH</name>
<comment type="caution">
    <text evidence="4">The sequence shown here is derived from an EMBL/GenBank/DDBJ whole genome shotgun (WGS) entry which is preliminary data.</text>
</comment>
<keyword evidence="1" id="KW-0812">Transmembrane</keyword>
<evidence type="ECO:0000256" key="2">
    <source>
        <dbReference type="ARBA" id="ARBA00022989"/>
    </source>
</evidence>
<dbReference type="SUPFAM" id="SSF118215">
    <property type="entry name" value="Proton glutamate symport protein"/>
    <property type="match status" value="1"/>
</dbReference>
<gene>
    <name evidence="4" type="ORF">A6302_02506</name>
</gene>
<dbReference type="Proteomes" id="UP000094622">
    <property type="component" value="Unassembled WGS sequence"/>
</dbReference>
<dbReference type="AlphaFoldDB" id="A0A1E3H1J8"/>
<dbReference type="GO" id="GO:0015293">
    <property type="term" value="F:symporter activity"/>
    <property type="evidence" value="ECO:0007669"/>
    <property type="project" value="InterPro"/>
</dbReference>
<evidence type="ECO:0000256" key="3">
    <source>
        <dbReference type="ARBA" id="ARBA00023136"/>
    </source>
</evidence>
<proteinExistence type="predicted"/>
<sequence>MLLFAIAPIFIANLYGRTLTVPDLVMIGTLAALLGPTTAGMSGFLIVAQTGIICGYLGLPFDAAFALFIAVEAVTDTIRTLLQIVVTTGTAAAIAPLGEEEADVVA</sequence>
<keyword evidence="3" id="KW-0472">Membrane</keyword>
<dbReference type="InterPro" id="IPR036458">
    <property type="entry name" value="Na:dicarbo_symporter_sf"/>
</dbReference>
<reference evidence="4 5" key="1">
    <citation type="submission" date="2016-07" db="EMBL/GenBank/DDBJ databases">
        <title>Draft Genome Sequence of Methylobrevis pamukkalensis PK2.</title>
        <authorList>
            <person name="Vasilenko O.V."/>
            <person name="Doronina N.V."/>
            <person name="Shmareva M.N."/>
            <person name="Tarlachkov S.V."/>
            <person name="Mustakhimov I."/>
            <person name="Trotsenko Y.A."/>
        </authorList>
    </citation>
    <scope>NUCLEOTIDE SEQUENCE [LARGE SCALE GENOMIC DNA]</scope>
    <source>
        <strain evidence="4 5">PK2</strain>
    </source>
</reference>
<keyword evidence="2" id="KW-1133">Transmembrane helix</keyword>